<evidence type="ECO:0008006" key="5">
    <source>
        <dbReference type="Google" id="ProtNLM"/>
    </source>
</evidence>
<evidence type="ECO:0000313" key="4">
    <source>
        <dbReference type="Proteomes" id="UP000016932"/>
    </source>
</evidence>
<feature type="region of interest" description="Disordered" evidence="1">
    <location>
        <begin position="51"/>
        <end position="109"/>
    </location>
</feature>
<feature type="chain" id="PRO_5004031224" description="Secreted protein" evidence="2">
    <location>
        <begin position="19"/>
        <end position="181"/>
    </location>
</feature>
<feature type="compositionally biased region" description="Low complexity" evidence="1">
    <location>
        <begin position="89"/>
        <end position="104"/>
    </location>
</feature>
<keyword evidence="2" id="KW-0732">Signal</keyword>
<dbReference type="AlphaFoldDB" id="M3A9E9"/>
<reference evidence="3 4" key="1">
    <citation type="journal article" date="2012" name="PLoS Pathog.">
        <title>Diverse lifestyles and strategies of plant pathogenesis encoded in the genomes of eighteen Dothideomycetes fungi.</title>
        <authorList>
            <person name="Ohm R.A."/>
            <person name="Feau N."/>
            <person name="Henrissat B."/>
            <person name="Schoch C.L."/>
            <person name="Horwitz B.A."/>
            <person name="Barry K.W."/>
            <person name="Condon B.J."/>
            <person name="Copeland A.C."/>
            <person name="Dhillon B."/>
            <person name="Glaser F."/>
            <person name="Hesse C.N."/>
            <person name="Kosti I."/>
            <person name="LaButti K."/>
            <person name="Lindquist E.A."/>
            <person name="Lucas S."/>
            <person name="Salamov A.A."/>
            <person name="Bradshaw R.E."/>
            <person name="Ciuffetti L."/>
            <person name="Hamelin R.C."/>
            <person name="Kema G.H.J."/>
            <person name="Lawrence C."/>
            <person name="Scott J.A."/>
            <person name="Spatafora J.W."/>
            <person name="Turgeon B.G."/>
            <person name="de Wit P.J.G.M."/>
            <person name="Zhong S."/>
            <person name="Goodwin S.B."/>
            <person name="Grigoriev I.V."/>
        </authorList>
    </citation>
    <scope>NUCLEOTIDE SEQUENCE [LARGE SCALE GENOMIC DNA]</scope>
    <source>
        <strain evidence="3 4">CIRAD86</strain>
    </source>
</reference>
<sequence>MKSILIFAITAILSLASALEGINGFTIKAMDHVVAPRFNKFRIRGVNQYDEKTAPSPWGQPPKSPSGGPPNSPKSPWGGEPPKSPGSPPKSGSPGSPKGTPGSPKSGGGCDLSNSSCDAGYTLNCKNGQPNCHLTNPSAACGKGGVTWEAPNGQECCAHCTGTGCPEAEHKLAKSKSPCQN</sequence>
<keyword evidence="4" id="KW-1185">Reference proteome</keyword>
<dbReference type="VEuPathDB" id="FungiDB:MYCFIDRAFT_87989"/>
<protein>
    <recommendedName>
        <fullName evidence="5">Secreted protein</fullName>
    </recommendedName>
</protein>
<dbReference type="Proteomes" id="UP000016932">
    <property type="component" value="Unassembled WGS sequence"/>
</dbReference>
<dbReference type="KEGG" id="pfj:MYCFIDRAFT_87989"/>
<name>M3A9E9_PSEFD</name>
<gene>
    <name evidence="3" type="ORF">MYCFIDRAFT_87989</name>
</gene>
<evidence type="ECO:0000256" key="1">
    <source>
        <dbReference type="SAM" id="MobiDB-lite"/>
    </source>
</evidence>
<proteinExistence type="predicted"/>
<evidence type="ECO:0000256" key="2">
    <source>
        <dbReference type="SAM" id="SignalP"/>
    </source>
</evidence>
<feature type="compositionally biased region" description="Pro residues" evidence="1">
    <location>
        <begin position="58"/>
        <end position="73"/>
    </location>
</feature>
<dbReference type="RefSeq" id="XP_007928483.1">
    <property type="nucleotide sequence ID" value="XM_007930292.1"/>
</dbReference>
<organism evidence="3 4">
    <name type="scientific">Pseudocercospora fijiensis (strain CIRAD86)</name>
    <name type="common">Black leaf streak disease fungus</name>
    <name type="synonym">Mycosphaerella fijiensis</name>
    <dbReference type="NCBI Taxonomy" id="383855"/>
    <lineage>
        <taxon>Eukaryota</taxon>
        <taxon>Fungi</taxon>
        <taxon>Dikarya</taxon>
        <taxon>Ascomycota</taxon>
        <taxon>Pezizomycotina</taxon>
        <taxon>Dothideomycetes</taxon>
        <taxon>Dothideomycetidae</taxon>
        <taxon>Mycosphaerellales</taxon>
        <taxon>Mycosphaerellaceae</taxon>
        <taxon>Pseudocercospora</taxon>
    </lineage>
</organism>
<evidence type="ECO:0000313" key="3">
    <source>
        <dbReference type="EMBL" id="EME81246.1"/>
    </source>
</evidence>
<accession>M3A9E9</accession>
<dbReference type="GeneID" id="19342648"/>
<dbReference type="EMBL" id="KB446560">
    <property type="protein sequence ID" value="EME81246.1"/>
    <property type="molecule type" value="Genomic_DNA"/>
</dbReference>
<feature type="signal peptide" evidence="2">
    <location>
        <begin position="1"/>
        <end position="18"/>
    </location>
</feature>
<dbReference type="HOGENOM" id="CLU_1636127_0_0_1"/>